<accession>A0A7R9JXR1</accession>
<gene>
    <name evidence="1" type="ORF">TGEB3V08_LOCUS5323</name>
</gene>
<proteinExistence type="predicted"/>
<sequence>MFLMCVSTLGCSRSMASVESVSVSHTSTTSVSIKSLKYRETGVDNISHWLTTTSMRSHTSQRRDQLGRKVVLDTHTDDDSFGVDFVQRKQSVENTSDGKQLHQLCFADGFCKNCGTGDEGFEQTVIHITATPGNNVQFVDDIVGLLFSSGGNFLDAGQVIKALTLVVKDRLAQTNILPSLTLIAPIETVGICKVMLPIRLIHLATKALLHGVNTSTHHQFCEPYYSLVGNSCSAGPQLITKAIILSKITSGMPSTMLSKDIVKEFAHLKLADPPFHVLGPIDIFLGADTRQTALQRLFVRIRGVMRRRHPLTFQYRTGQSEHCKLTLFEHLGSAQFVALLDFFDLAFVVMRLDLQAALLECCLPRCRSVIGRFEWQVPSSGRPL</sequence>
<name>A0A7R9JXR1_TIMGE</name>
<organism evidence="1">
    <name type="scientific">Timema genevievae</name>
    <name type="common">Walking stick</name>
    <dbReference type="NCBI Taxonomy" id="629358"/>
    <lineage>
        <taxon>Eukaryota</taxon>
        <taxon>Metazoa</taxon>
        <taxon>Ecdysozoa</taxon>
        <taxon>Arthropoda</taxon>
        <taxon>Hexapoda</taxon>
        <taxon>Insecta</taxon>
        <taxon>Pterygota</taxon>
        <taxon>Neoptera</taxon>
        <taxon>Polyneoptera</taxon>
        <taxon>Phasmatodea</taxon>
        <taxon>Timematodea</taxon>
        <taxon>Timematoidea</taxon>
        <taxon>Timematidae</taxon>
        <taxon>Timema</taxon>
    </lineage>
</organism>
<protein>
    <submittedName>
        <fullName evidence="1">Uncharacterized protein</fullName>
    </submittedName>
</protein>
<reference evidence="1" key="1">
    <citation type="submission" date="2020-11" db="EMBL/GenBank/DDBJ databases">
        <authorList>
            <person name="Tran Van P."/>
        </authorList>
    </citation>
    <scope>NUCLEOTIDE SEQUENCE</scope>
</reference>
<dbReference type="EMBL" id="OE840960">
    <property type="protein sequence ID" value="CAD7593465.1"/>
    <property type="molecule type" value="Genomic_DNA"/>
</dbReference>
<dbReference type="AlphaFoldDB" id="A0A7R9JXR1"/>
<evidence type="ECO:0000313" key="1">
    <source>
        <dbReference type="EMBL" id="CAD7593465.1"/>
    </source>
</evidence>